<keyword evidence="1" id="KW-1133">Transmembrane helix</keyword>
<evidence type="ECO:0000259" key="2">
    <source>
        <dbReference type="Pfam" id="PF13386"/>
    </source>
</evidence>
<dbReference type="eggNOG" id="COG2836">
    <property type="taxonomic scope" value="Bacteria"/>
</dbReference>
<feature type="transmembrane region" description="Helical" evidence="1">
    <location>
        <begin position="81"/>
        <end position="100"/>
    </location>
</feature>
<dbReference type="PANTHER" id="PTHR42208:SF1">
    <property type="entry name" value="HEAVY METAL TRANSPORTER"/>
    <property type="match status" value="1"/>
</dbReference>
<keyword evidence="1" id="KW-0812">Transmembrane</keyword>
<dbReference type="InterPro" id="IPR039447">
    <property type="entry name" value="UreH-like_TM_dom"/>
</dbReference>
<feature type="transmembrane region" description="Helical" evidence="1">
    <location>
        <begin position="167"/>
        <end position="187"/>
    </location>
</feature>
<dbReference type="PANTHER" id="PTHR42208">
    <property type="entry name" value="HEAVY METAL TRANSPORTER-RELATED"/>
    <property type="match status" value="1"/>
</dbReference>
<dbReference type="Pfam" id="PF13386">
    <property type="entry name" value="DsbD_2"/>
    <property type="match status" value="1"/>
</dbReference>
<sequence>MLDQLSKIQSALPVFAPMLAFMIGLTGSLHCIGMCGGLVLSVGKGAKSNISYQFGRLFSYLILAFIAMLTSSLIQQSGVTRYIPLIGGVFLGLLFVFWGAQSIRGRKFEMKLPRAVTGIYQGLFSKFNSNEFPKSLRGFSIGSLSLMLPCGFLYGVLITLMTFQSPLVGFLGVIGFWLGTLPAMVFAPTLMMKVFTPMQNFAPKASGLLLICLGASTVTYRLWNFYYVNGAHCH</sequence>
<feature type="transmembrane region" description="Helical" evidence="1">
    <location>
        <begin position="54"/>
        <end position="75"/>
    </location>
</feature>
<proteinExistence type="predicted"/>
<protein>
    <submittedName>
        <fullName evidence="3">Membrane protein</fullName>
    </submittedName>
</protein>
<gene>
    <name evidence="3" type="ordered locus">BMS_1397</name>
</gene>
<organism evidence="3 4">
    <name type="scientific">Halobacteriovorax marinus (strain ATCC BAA-682 / DSM 15412 / SJ)</name>
    <name type="common">Bacteriovorax marinus</name>
    <dbReference type="NCBI Taxonomy" id="862908"/>
    <lineage>
        <taxon>Bacteria</taxon>
        <taxon>Pseudomonadati</taxon>
        <taxon>Bdellovibrionota</taxon>
        <taxon>Bacteriovoracia</taxon>
        <taxon>Bacteriovoracales</taxon>
        <taxon>Halobacteriovoraceae</taxon>
        <taxon>Halobacteriovorax</taxon>
    </lineage>
</organism>
<accession>E1WZS5</accession>
<dbReference type="EMBL" id="FQ312005">
    <property type="protein sequence ID" value="CBW26261.1"/>
    <property type="molecule type" value="Genomic_DNA"/>
</dbReference>
<dbReference type="AlphaFoldDB" id="E1WZS5"/>
<dbReference type="OrthoDB" id="9798690at2"/>
<dbReference type="RefSeq" id="WP_014244045.1">
    <property type="nucleotide sequence ID" value="NC_016620.1"/>
</dbReference>
<evidence type="ECO:0000256" key="1">
    <source>
        <dbReference type="SAM" id="Phobius"/>
    </source>
</evidence>
<feature type="transmembrane region" description="Helical" evidence="1">
    <location>
        <begin position="139"/>
        <end position="161"/>
    </location>
</feature>
<evidence type="ECO:0000313" key="4">
    <source>
        <dbReference type="Proteomes" id="UP000008963"/>
    </source>
</evidence>
<feature type="transmembrane region" description="Helical" evidence="1">
    <location>
        <begin position="20"/>
        <end position="42"/>
    </location>
</feature>
<dbReference type="Proteomes" id="UP000008963">
    <property type="component" value="Chromosome"/>
</dbReference>
<dbReference type="STRING" id="862908.BMS_1397"/>
<evidence type="ECO:0000313" key="3">
    <source>
        <dbReference type="EMBL" id="CBW26261.1"/>
    </source>
</evidence>
<keyword evidence="1" id="KW-0472">Membrane</keyword>
<name>E1WZS5_HALMS</name>
<keyword evidence="4" id="KW-1185">Reference proteome</keyword>
<dbReference type="KEGG" id="bmx:BMS_1397"/>
<feature type="transmembrane region" description="Helical" evidence="1">
    <location>
        <begin position="208"/>
        <end position="228"/>
    </location>
</feature>
<feature type="domain" description="Urease accessory protein UreH-like transmembrane" evidence="2">
    <location>
        <begin position="20"/>
        <end position="215"/>
    </location>
</feature>
<dbReference type="HOGENOM" id="CLU_032635_1_0_7"/>
<reference evidence="4" key="1">
    <citation type="journal article" date="2013" name="ISME J.">
        <title>A small predatory core genome in the divergent marine Bacteriovorax marinus SJ and the terrestrial Bdellovibrio bacteriovorus.</title>
        <authorList>
            <person name="Crossman L.C."/>
            <person name="Chen H."/>
            <person name="Cerdeno-Tarraga A.M."/>
            <person name="Brooks K."/>
            <person name="Quail M.A."/>
            <person name="Pineiro S.A."/>
            <person name="Hobley L."/>
            <person name="Sockett R.E."/>
            <person name="Bentley S.D."/>
            <person name="Parkhill J."/>
            <person name="Williams H.N."/>
            <person name="Stine O.C."/>
        </authorList>
    </citation>
    <scope>NUCLEOTIDE SEQUENCE [LARGE SCALE GENOMIC DNA]</scope>
    <source>
        <strain evidence="4">ATCC BAA-682 / DSM 15412 / SJ</strain>
    </source>
</reference>
<dbReference type="PATRIC" id="fig|862908.3.peg.1329"/>